<comment type="similarity">
    <text evidence="1">Belongs to the UPF0065 (bug) family.</text>
</comment>
<dbReference type="InterPro" id="IPR042100">
    <property type="entry name" value="Bug_dom1"/>
</dbReference>
<name>A0ABQ3G4P5_9BURK</name>
<dbReference type="Proteomes" id="UP000626210">
    <property type="component" value="Unassembled WGS sequence"/>
</dbReference>
<feature type="signal peptide" evidence="2">
    <location>
        <begin position="1"/>
        <end position="39"/>
    </location>
</feature>
<dbReference type="PANTHER" id="PTHR42928:SF5">
    <property type="entry name" value="BLR1237 PROTEIN"/>
    <property type="match status" value="1"/>
</dbReference>
<dbReference type="Gene3D" id="3.40.190.150">
    <property type="entry name" value="Bordetella uptake gene, domain 1"/>
    <property type="match status" value="1"/>
</dbReference>
<feature type="chain" id="PRO_5047361378" evidence="2">
    <location>
        <begin position="40"/>
        <end position="344"/>
    </location>
</feature>
<reference evidence="4" key="1">
    <citation type="journal article" date="2019" name="Int. J. Syst. Evol. Microbiol.">
        <title>The Global Catalogue of Microorganisms (GCM) 10K type strain sequencing project: providing services to taxonomists for standard genome sequencing and annotation.</title>
        <authorList>
            <consortium name="The Broad Institute Genomics Platform"/>
            <consortium name="The Broad Institute Genome Sequencing Center for Infectious Disease"/>
            <person name="Wu L."/>
            <person name="Ma J."/>
        </authorList>
    </citation>
    <scope>NUCLEOTIDE SEQUENCE [LARGE SCALE GENOMIC DNA]</scope>
    <source>
        <strain evidence="4">KCTC 23314</strain>
    </source>
</reference>
<organism evidence="3 4">
    <name type="scientific">Pseudorhodoferax aquiterrae</name>
    <dbReference type="NCBI Taxonomy" id="747304"/>
    <lineage>
        <taxon>Bacteria</taxon>
        <taxon>Pseudomonadati</taxon>
        <taxon>Pseudomonadota</taxon>
        <taxon>Betaproteobacteria</taxon>
        <taxon>Burkholderiales</taxon>
        <taxon>Comamonadaceae</taxon>
    </lineage>
</organism>
<evidence type="ECO:0000256" key="2">
    <source>
        <dbReference type="SAM" id="SignalP"/>
    </source>
</evidence>
<dbReference type="InterPro" id="IPR005064">
    <property type="entry name" value="BUG"/>
</dbReference>
<evidence type="ECO:0000313" key="4">
    <source>
        <dbReference type="Proteomes" id="UP000626210"/>
    </source>
</evidence>
<dbReference type="PANTHER" id="PTHR42928">
    <property type="entry name" value="TRICARBOXYLATE-BINDING PROTEIN"/>
    <property type="match status" value="1"/>
</dbReference>
<accession>A0ABQ3G4P5</accession>
<gene>
    <name evidence="3" type="ORF">GCM10007320_37980</name>
</gene>
<keyword evidence="4" id="KW-1185">Reference proteome</keyword>
<protein>
    <submittedName>
        <fullName evidence="3">MFS transporter</fullName>
    </submittedName>
</protein>
<dbReference type="Gene3D" id="3.40.190.10">
    <property type="entry name" value="Periplasmic binding protein-like II"/>
    <property type="match status" value="1"/>
</dbReference>
<proteinExistence type="inferred from homology"/>
<dbReference type="PIRSF" id="PIRSF017082">
    <property type="entry name" value="YflP"/>
    <property type="match status" value="1"/>
</dbReference>
<keyword evidence="2" id="KW-0732">Signal</keyword>
<dbReference type="EMBL" id="BMYK01000012">
    <property type="protein sequence ID" value="GHC89892.1"/>
    <property type="molecule type" value="Genomic_DNA"/>
</dbReference>
<dbReference type="SUPFAM" id="SSF53850">
    <property type="entry name" value="Periplasmic binding protein-like II"/>
    <property type="match status" value="1"/>
</dbReference>
<evidence type="ECO:0000313" key="3">
    <source>
        <dbReference type="EMBL" id="GHC89892.1"/>
    </source>
</evidence>
<sequence>MSLPSPEIRMEPLHCSPRRHVLAALASLCAILSPPSSWAQDAAAYPDRPVRIVVPFPPGGAADVYARLVGQKLGEAWGGKQAVVIDNRAGAGGVIGTDLAAKAPADGYTLLMVTIGHAVNPFMYSKLPYDTRADLVPVGVVAKVPSVVVTGPALKGKTLQDLLAQAKAQPDAMQYASSGVGTTSHVGAALLESMSGAHMLHVPYKGAAPALQDVMADRVALSVDIITSSLPLVKSGKLHGVAITSAQRSPQLPEVPTVAEAGLPGFEFVSWYMLLAPAKTPAPILDKLNAALRQMAQASDFRARVEGTGGEVASLTRKESSDYLDAEFTRWAKVVKERNIKAEP</sequence>
<evidence type="ECO:0000256" key="1">
    <source>
        <dbReference type="ARBA" id="ARBA00006987"/>
    </source>
</evidence>
<dbReference type="CDD" id="cd13578">
    <property type="entry name" value="PBP2_Bug27"/>
    <property type="match status" value="1"/>
</dbReference>
<comment type="caution">
    <text evidence="3">The sequence shown here is derived from an EMBL/GenBank/DDBJ whole genome shotgun (WGS) entry which is preliminary data.</text>
</comment>
<dbReference type="Pfam" id="PF03401">
    <property type="entry name" value="TctC"/>
    <property type="match status" value="1"/>
</dbReference>